<dbReference type="OrthoDB" id="29023at2759"/>
<gene>
    <name evidence="8" type="primary">CARL</name>
    <name evidence="8" type="ORF">PBK173_000329700</name>
    <name evidence="10" type="ORF">PBNK65E_000320400</name>
    <name evidence="9" type="ORF">PBNK65NY_000320000</name>
    <name evidence="12" type="ORF">PBSP11A_000320100</name>
    <name evidence="11" type="ORF">PBSP11RLL_000320300</name>
</gene>
<keyword evidence="5 7" id="KW-0472">Membrane</keyword>
<dbReference type="GO" id="GO:0005789">
    <property type="term" value="C:endoplasmic reticulum membrane"/>
    <property type="evidence" value="ECO:0007669"/>
    <property type="project" value="TreeGrafter"/>
</dbReference>
<dbReference type="Proteomes" id="UP000069549">
    <property type="component" value="Chromosome 12"/>
</dbReference>
<organism evidence="8 13">
    <name type="scientific">Plasmodium berghei</name>
    <dbReference type="NCBI Taxonomy" id="5821"/>
    <lineage>
        <taxon>Eukaryota</taxon>
        <taxon>Sar</taxon>
        <taxon>Alveolata</taxon>
        <taxon>Apicomplexa</taxon>
        <taxon>Aconoidasida</taxon>
        <taxon>Haemosporida</taxon>
        <taxon>Plasmodiidae</taxon>
        <taxon>Plasmodium</taxon>
        <taxon>Plasmodium (Vinckeia)</taxon>
    </lineage>
</organism>
<evidence type="ECO:0000256" key="7">
    <source>
        <dbReference type="SAM" id="Phobius"/>
    </source>
</evidence>
<evidence type="ECO:0000313" key="16">
    <source>
        <dbReference type="Proteomes" id="UP000220214"/>
    </source>
</evidence>
<name>A0A0Y9YGL8_PLABE</name>
<proteinExistence type="inferred from homology"/>
<dbReference type="OMA" id="TSRIYHY"/>
<comment type="subcellular location">
    <subcellularLocation>
        <location evidence="1">Membrane</location>
        <topology evidence="1">Multi-pass membrane protein</topology>
    </subcellularLocation>
</comment>
<evidence type="ECO:0000313" key="10">
    <source>
        <dbReference type="EMBL" id="SCN27209.1"/>
    </source>
</evidence>
<accession>A0A0Y9YGL8</accession>
<dbReference type="InterPro" id="IPR008010">
    <property type="entry name" value="Tatp1"/>
</dbReference>
<evidence type="ECO:0000256" key="6">
    <source>
        <dbReference type="SAM" id="MobiDB-lite"/>
    </source>
</evidence>
<feature type="transmembrane region" description="Helical" evidence="7">
    <location>
        <begin position="106"/>
        <end position="129"/>
    </location>
</feature>
<evidence type="ECO:0000313" key="15">
    <source>
        <dbReference type="Proteomes" id="UP000219974"/>
    </source>
</evidence>
<dbReference type="EMBL" id="LT160032">
    <property type="protein sequence ID" value="CXI76373.1"/>
    <property type="molecule type" value="Genomic_DNA"/>
</dbReference>
<feature type="transmembrane region" description="Helical" evidence="7">
    <location>
        <begin position="974"/>
        <end position="994"/>
    </location>
</feature>
<keyword evidence="4 7" id="KW-1133">Transmembrane helix</keyword>
<sequence>MNRISLYDFVLDEIKGGRYYEPYHSDNENSEENYNGEKGMENNLKHMSYSNINQNTEENKHDFYKFLDDLFKTHTIPDNALEHMIYVPIFFEKIMSLSFLLCLDNILYDITFMPIQVIRSICILLYILLKNISNNFLNRFIDIKNFKFYKYATTCNFKYLKRYKARVIKNSNKFINTEMIRTGKKIKTNDSNDLNNKNLIYDYSYNLKNYTFDKFYGHHDIDGFTYKNVSISEDVIISGENDSINNSMENNLVLMKIKQGKTCGDELNTTCSHSDIENNNTSSLDILDNKNIGSSDEYHSNYSSSFYVPKVYCIDSEYSEKIYYKKNIRDALVKKNSLVNFNYAYSRSIGDGSSIDINRKGFGRKRKKKKNFKLYSINSFDKNVKKNRIFILIYFLFKPFNFVTKKLFNFFKYIVKYVYSFFLIIYMNIIHFFHIKKLYTFNYIKKEDKTKIITRSLEIKYLPSKQQTGDNVKNEKNNGNDDCVQVYKEHINPTQEMNNVSAQIKACDSDLQKPEFEKDEKDERKGKERNGEISYLENKVHESNVEKNQQIETEHTTNENEKAVNFTNIRNVANKYISNKKLNEKHNFKKRKEENDANCKDKNIIYEKSQENTKINNETKNEGFTMNEQNDDSYFYYTCNEHYSEKKKKNVKNVKYMKKKLLKDHINFLNLSFPEYSGLIRTSLILICIYIFSFLDTSRIYHYIRAQPFMKLYVVLNMLEILERLLRSLGKDLIDNMIRTFIRIINLRSYIYIIRNHYNNMTNDDENFSNESLEGRRKEKYIINNNSNNILQEEGNGKKKNEKIKFSEIFTKEYRTNSDIYINYKGINFKKNNKNNDNTNPYFNKEKNMFSFLKNNNEMPANFKLPIFYPFLSILIKFILQYIFVLIYILTHAFAHLIRFLSLNIAINSSESTMFLILVMSNFTEIKSTVFKKFTKISLFTIVASDAVERFYLFIDAFLVLLKMSTAYRTQNSFLSITSWLVIILLLEVGVDWCKHSYLLKYNKLKSESLIRYFQTLLADVLISRTRNNNIYYMNTLSFEVPCKNIFSFSHIPTRRLGYMSMPVVTLIVCSLPRLNYLSNISLLSFALSIWICLFLFKIILSIMIVSYTISEKHQLKNLKKPYDDISAL</sequence>
<dbReference type="Proteomes" id="UP000219974">
    <property type="component" value="Chromosome 12"/>
</dbReference>
<evidence type="ECO:0000313" key="9">
    <source>
        <dbReference type="EMBL" id="SCM24925.1"/>
    </source>
</evidence>
<feature type="transmembrane region" description="Helical" evidence="7">
    <location>
        <begin position="414"/>
        <end position="435"/>
    </location>
</feature>
<feature type="region of interest" description="Disordered" evidence="6">
    <location>
        <begin position="513"/>
        <end position="533"/>
    </location>
</feature>
<feature type="transmembrane region" description="Helical" evidence="7">
    <location>
        <begin position="939"/>
        <end position="962"/>
    </location>
</feature>
<evidence type="ECO:0000256" key="5">
    <source>
        <dbReference type="ARBA" id="ARBA00023136"/>
    </source>
</evidence>
<protein>
    <submittedName>
        <fullName evidence="8">Cyclic amine resistance locus protein, putative</fullName>
    </submittedName>
</protein>
<feature type="transmembrane region" description="Helical" evidence="7">
    <location>
        <begin position="897"/>
        <end position="919"/>
    </location>
</feature>
<dbReference type="EMBL" id="LT608148">
    <property type="protein sequence ID" value="SCM24925.1"/>
    <property type="molecule type" value="Genomic_DNA"/>
</dbReference>
<dbReference type="EMBL" id="LT614638">
    <property type="protein sequence ID" value="SCN27209.1"/>
    <property type="molecule type" value="Genomic_DNA"/>
</dbReference>
<feature type="compositionally biased region" description="Basic and acidic residues" evidence="6">
    <location>
        <begin position="513"/>
        <end position="531"/>
    </location>
</feature>
<dbReference type="VEuPathDB" id="PlasmoDB:PBANKA_1216600"/>
<evidence type="ECO:0000313" key="12">
    <source>
        <dbReference type="EMBL" id="SCO63633.1"/>
    </source>
</evidence>
<dbReference type="Pfam" id="PF05346">
    <property type="entry name" value="DUF747"/>
    <property type="match status" value="1"/>
</dbReference>
<feature type="transmembrane region" description="Helical" evidence="7">
    <location>
        <begin position="1081"/>
        <end position="1110"/>
    </location>
</feature>
<reference evidence="8 13" key="1">
    <citation type="submission" date="2016-02" db="EMBL/GenBank/DDBJ databases">
        <authorList>
            <consortium name="Pathogen Informatics"/>
        </authorList>
    </citation>
    <scope>NUCLEOTIDE SEQUENCE [LARGE SCALE GENOMIC DNA]</scope>
    <source>
        <strain evidence="8 13">K173</strain>
        <strain evidence="9 17">NK65 ny</strain>
        <strain evidence="10 16">NK65e</strain>
        <strain evidence="12 14">SP11 Antwerpcl1</strain>
        <strain evidence="11 15">SP11 RLL</strain>
    </source>
</reference>
<dbReference type="Proteomes" id="UP000219860">
    <property type="component" value="Chromosome 12"/>
</dbReference>
<evidence type="ECO:0000256" key="3">
    <source>
        <dbReference type="ARBA" id="ARBA00022692"/>
    </source>
</evidence>
<evidence type="ECO:0000313" key="14">
    <source>
        <dbReference type="Proteomes" id="UP000219860"/>
    </source>
</evidence>
<evidence type="ECO:0000256" key="2">
    <source>
        <dbReference type="ARBA" id="ARBA00008803"/>
    </source>
</evidence>
<evidence type="ECO:0000313" key="17">
    <source>
        <dbReference type="Proteomes" id="UP000516480"/>
    </source>
</evidence>
<dbReference type="PANTHER" id="PTHR13317">
    <property type="entry name" value="TRANSMEMBRANE ANTERIOR POSTERIOR TRANSFORMATION PROTEIN 1 HOMOLOG"/>
    <property type="match status" value="1"/>
</dbReference>
<feature type="transmembrane region" description="Helical" evidence="7">
    <location>
        <begin position="867"/>
        <end position="891"/>
    </location>
</feature>
<dbReference type="EMBL" id="LT608276">
    <property type="protein sequence ID" value="SCO61777.1"/>
    <property type="molecule type" value="Genomic_DNA"/>
</dbReference>
<dbReference type="Proteomes" id="UP000516480">
    <property type="component" value="Chromosome 12"/>
</dbReference>
<dbReference type="PANTHER" id="PTHR13317:SF4">
    <property type="entry name" value="TRANSMEMBRANE ANTERIOR POSTERIOR TRANSFORMATION PROTEIN 1 HOMOLOG"/>
    <property type="match status" value="1"/>
</dbReference>
<evidence type="ECO:0000313" key="11">
    <source>
        <dbReference type="EMBL" id="SCO61777.1"/>
    </source>
</evidence>
<keyword evidence="3 7" id="KW-0812">Transmembrane</keyword>
<evidence type="ECO:0000313" key="8">
    <source>
        <dbReference type="EMBL" id="CXI76373.1"/>
    </source>
</evidence>
<evidence type="ECO:0000313" key="13">
    <source>
        <dbReference type="Proteomes" id="UP000069549"/>
    </source>
</evidence>
<dbReference type="AlphaFoldDB" id="A0A0Y9YGL8"/>
<evidence type="ECO:0000256" key="1">
    <source>
        <dbReference type="ARBA" id="ARBA00004141"/>
    </source>
</evidence>
<comment type="similarity">
    <text evidence="2">Belongs to the TAPT1 family.</text>
</comment>
<evidence type="ECO:0000256" key="4">
    <source>
        <dbReference type="ARBA" id="ARBA00022989"/>
    </source>
</evidence>
<dbReference type="Proteomes" id="UP000220214">
    <property type="component" value="Chromosome 12"/>
</dbReference>
<dbReference type="EMBL" id="LT608260">
    <property type="protein sequence ID" value="SCO63633.1"/>
    <property type="molecule type" value="Genomic_DNA"/>
</dbReference>